<evidence type="ECO:0000313" key="2">
    <source>
        <dbReference type="Proteomes" id="UP000746747"/>
    </source>
</evidence>
<dbReference type="EMBL" id="CAKAEH010001459">
    <property type="protein sequence ID" value="CAG9536522.1"/>
    <property type="molecule type" value="Genomic_DNA"/>
</dbReference>
<dbReference type="Proteomes" id="UP000746747">
    <property type="component" value="Unassembled WGS sequence"/>
</dbReference>
<protein>
    <submittedName>
        <fullName evidence="1">Uncharacterized protein</fullName>
    </submittedName>
</protein>
<keyword evidence="2" id="KW-1185">Reference proteome</keyword>
<comment type="caution">
    <text evidence="1">The sequence shown here is derived from an EMBL/GenBank/DDBJ whole genome shotgun (WGS) entry which is preliminary data.</text>
</comment>
<evidence type="ECO:0000313" key="1">
    <source>
        <dbReference type="EMBL" id="CAG9536522.1"/>
    </source>
</evidence>
<gene>
    <name evidence="1" type="ORF">CJOHNSTONI_LOCUS6430</name>
</gene>
<reference evidence="1" key="1">
    <citation type="submission" date="2021-09" db="EMBL/GenBank/DDBJ databases">
        <authorList>
            <consortium name="Pathogen Informatics"/>
        </authorList>
    </citation>
    <scope>NUCLEOTIDE SEQUENCE</scope>
</reference>
<sequence length="104" mass="11816">MVQKSNQIVPIRLPLADLIFIVIDGATNLSMENRPAVPRRPIVISPTHSNTPTNYMYVLSTEEELFPRMKAEFLGEKCGGNILRRSDIRSKKMTAKKNRFNVTV</sequence>
<organism evidence="1 2">
    <name type="scientific">Cercopithifilaria johnstoni</name>
    <dbReference type="NCBI Taxonomy" id="2874296"/>
    <lineage>
        <taxon>Eukaryota</taxon>
        <taxon>Metazoa</taxon>
        <taxon>Ecdysozoa</taxon>
        <taxon>Nematoda</taxon>
        <taxon>Chromadorea</taxon>
        <taxon>Rhabditida</taxon>
        <taxon>Spirurina</taxon>
        <taxon>Spiruromorpha</taxon>
        <taxon>Filarioidea</taxon>
        <taxon>Onchocercidae</taxon>
        <taxon>Cercopithifilaria</taxon>
    </lineage>
</organism>
<name>A0A8J2M938_9BILA</name>
<accession>A0A8J2M938</accession>
<dbReference type="AlphaFoldDB" id="A0A8J2M938"/>
<proteinExistence type="predicted"/>